<protein>
    <submittedName>
        <fullName evidence="1">Uncharacterized protein</fullName>
    </submittedName>
</protein>
<keyword evidence="1" id="KW-0614">Plasmid</keyword>
<sequence length="101" mass="12156">MENLDVFKELITATISPFNAQIIKAVFNYDIKYDLYQCKLYLSDARFFIIEMHHRSFRDYRDTNDSKSKMDFLGESQKNIKRYLENEQFHTPLRITFGTIN</sequence>
<dbReference type="Proteomes" id="UP001057474">
    <property type="component" value="Plasmid pLlyPCM2298_1"/>
</dbReference>
<evidence type="ECO:0000313" key="1">
    <source>
        <dbReference type="EMBL" id="USQ15277.1"/>
    </source>
</evidence>
<name>A0ABY4YDP6_9GAMM</name>
<dbReference type="RefSeq" id="WP_252582514.1">
    <property type="nucleotide sequence ID" value="NZ_CP071528.1"/>
</dbReference>
<proteinExistence type="predicted"/>
<accession>A0ABY4YDP6</accession>
<organism evidence="1 2">
    <name type="scientific">Legionella lytica</name>
    <dbReference type="NCBI Taxonomy" id="96232"/>
    <lineage>
        <taxon>Bacteria</taxon>
        <taxon>Pseudomonadati</taxon>
        <taxon>Pseudomonadota</taxon>
        <taxon>Gammaproteobacteria</taxon>
        <taxon>Legionellales</taxon>
        <taxon>Legionellaceae</taxon>
        <taxon>Legionella</taxon>
    </lineage>
</organism>
<geneLocation type="plasmid" evidence="1 2">
    <name>pLlyPCM2298_1</name>
</geneLocation>
<evidence type="ECO:0000313" key="2">
    <source>
        <dbReference type="Proteomes" id="UP001057474"/>
    </source>
</evidence>
<gene>
    <name evidence="1" type="ORF">J2N86_15050</name>
</gene>
<dbReference type="EMBL" id="CP071528">
    <property type="protein sequence ID" value="USQ15277.1"/>
    <property type="molecule type" value="Genomic_DNA"/>
</dbReference>
<reference evidence="1" key="1">
    <citation type="submission" date="2021-03" db="EMBL/GenBank/DDBJ databases">
        <title>Legionella lytica PCM 2298.</title>
        <authorList>
            <person name="Koper P."/>
        </authorList>
    </citation>
    <scope>NUCLEOTIDE SEQUENCE</scope>
    <source>
        <strain evidence="1">PCM 2298</strain>
        <plasmid evidence="1">pLlyPCM2298_1</plasmid>
    </source>
</reference>
<keyword evidence="2" id="KW-1185">Reference proteome</keyword>